<organism evidence="5 6">
    <name type="scientific">Effusibacillus dendaii</name>
    <dbReference type="NCBI Taxonomy" id="2743772"/>
    <lineage>
        <taxon>Bacteria</taxon>
        <taxon>Bacillati</taxon>
        <taxon>Bacillota</taxon>
        <taxon>Bacilli</taxon>
        <taxon>Bacillales</taxon>
        <taxon>Alicyclobacillaceae</taxon>
        <taxon>Effusibacillus</taxon>
    </lineage>
</organism>
<accession>A0A7I8D9P8</accession>
<dbReference type="InterPro" id="IPR050768">
    <property type="entry name" value="UPF0353/GerABKA_families"/>
</dbReference>
<keyword evidence="4" id="KW-0812">Transmembrane</keyword>
<dbReference type="GO" id="GO:0016020">
    <property type="term" value="C:membrane"/>
    <property type="evidence" value="ECO:0007669"/>
    <property type="project" value="InterPro"/>
</dbReference>
<feature type="transmembrane region" description="Helical" evidence="4">
    <location>
        <begin position="448"/>
        <end position="467"/>
    </location>
</feature>
<dbReference type="PANTHER" id="PTHR22550:SF5">
    <property type="entry name" value="LEUCINE ZIPPER PROTEIN 4"/>
    <property type="match status" value="1"/>
</dbReference>
<reference evidence="5 6" key="1">
    <citation type="submission" date="2020-08" db="EMBL/GenBank/DDBJ databases">
        <title>Complete Genome Sequence of Effusibacillus dendaii Strain skT53, Isolated from Farmland soil.</title>
        <authorList>
            <person name="Konishi T."/>
            <person name="Kawasaki H."/>
        </authorList>
    </citation>
    <scope>NUCLEOTIDE SEQUENCE [LARGE SCALE GENOMIC DNA]</scope>
    <source>
        <strain evidence="6">skT53</strain>
    </source>
</reference>
<dbReference type="Proteomes" id="UP000593802">
    <property type="component" value="Chromosome"/>
</dbReference>
<comment type="similarity">
    <text evidence="1">Belongs to the GerABKA family.</text>
</comment>
<feature type="transmembrane region" description="Helical" evidence="4">
    <location>
        <begin position="356"/>
        <end position="378"/>
    </location>
</feature>
<proteinExistence type="inferred from homology"/>
<evidence type="ECO:0000256" key="2">
    <source>
        <dbReference type="ARBA" id="ARBA00023136"/>
    </source>
</evidence>
<feature type="transmembrane region" description="Helical" evidence="4">
    <location>
        <begin position="479"/>
        <end position="502"/>
    </location>
</feature>
<evidence type="ECO:0000256" key="4">
    <source>
        <dbReference type="SAM" id="Phobius"/>
    </source>
</evidence>
<dbReference type="GO" id="GO:0009847">
    <property type="term" value="P:spore germination"/>
    <property type="evidence" value="ECO:0007669"/>
    <property type="project" value="InterPro"/>
</dbReference>
<keyword evidence="6" id="KW-1185">Reference proteome</keyword>
<feature type="compositionally biased region" description="Basic and acidic residues" evidence="3">
    <location>
        <begin position="28"/>
        <end position="38"/>
    </location>
</feature>
<evidence type="ECO:0000256" key="1">
    <source>
        <dbReference type="ARBA" id="ARBA00005278"/>
    </source>
</evidence>
<evidence type="ECO:0000313" key="5">
    <source>
        <dbReference type="EMBL" id="BCJ86834.1"/>
    </source>
</evidence>
<dbReference type="KEGG" id="eff:skT53_18190"/>
<feature type="region of interest" description="Disordered" evidence="3">
    <location>
        <begin position="1"/>
        <end position="39"/>
    </location>
</feature>
<evidence type="ECO:0000256" key="3">
    <source>
        <dbReference type="SAM" id="MobiDB-lite"/>
    </source>
</evidence>
<dbReference type="PIRSF" id="PIRSF005690">
    <property type="entry name" value="GerBA"/>
    <property type="match status" value="1"/>
</dbReference>
<gene>
    <name evidence="5" type="primary">yndD</name>
    <name evidence="5" type="ORF">skT53_18190</name>
</gene>
<keyword evidence="4" id="KW-1133">Transmembrane helix</keyword>
<evidence type="ECO:0000313" key="6">
    <source>
        <dbReference type="Proteomes" id="UP000593802"/>
    </source>
</evidence>
<dbReference type="InterPro" id="IPR004995">
    <property type="entry name" value="Spore_Ger"/>
</dbReference>
<dbReference type="EMBL" id="AP023366">
    <property type="protein sequence ID" value="BCJ86834.1"/>
    <property type="molecule type" value="Genomic_DNA"/>
</dbReference>
<dbReference type="AlphaFoldDB" id="A0A7I8D9P8"/>
<dbReference type="PANTHER" id="PTHR22550">
    <property type="entry name" value="SPORE GERMINATION PROTEIN"/>
    <property type="match status" value="1"/>
</dbReference>
<protein>
    <submittedName>
        <fullName evidence="5">Putative membrane protein YndD</fullName>
    </submittedName>
</protein>
<name>A0A7I8D9P8_9BACL</name>
<dbReference type="Pfam" id="PF03323">
    <property type="entry name" value="GerA"/>
    <property type="match status" value="1"/>
</dbReference>
<sequence length="556" mass="62133">MGLRRIPIETLWRKANGKSKNRLPNQTKTDKQQPDIDMKQPNFDVQKDKQSQNSLPKANQSEFPLELTPQLEQNLQTIKQAIGQNPDVIIRQMEIGSNRIKSSIVYVDNLVDKQTIQSDILRVLLLEWPELQKTDLNSDLPELATYIEQHAVSASETKIGNTLDTLCLSVLSGDTVLLLDGSKEFLVIGSRKYPARSIEEPESESVVRGPREGFIESIRTNLALVRLRIKDTNLTFQSNFIGRRGKKEVVVSYIKGIARQELVDEVNKRLACIDIDDVEESGQLEQLIEDNVFSPFPQAQHTERPDRVASALLQGKVAIFLDGTPFVLYVPVTFSELLKSPEDKYERWMMGSLIRALRYVTAFIAVFLPSLYIALVSFHPGLIPTKLALSIAASREGVPFPALVEAFVMEVTIEVLREAGVRLPKPVGQTVGIVGGLVIGEAAVQAGIVSPIMVIIVALGAISSFSIPSYSVAIAFRILRFLMMLAAAVLGLYGVIIAYILLNIHLVRMHSFGTVFSTPFGPYKLRDWKDLIMRFPLQLIKKRPASLKSEDEWRMS</sequence>
<keyword evidence="2 4" id="KW-0472">Membrane</keyword>